<dbReference type="GO" id="GO:0016779">
    <property type="term" value="F:nucleotidyltransferase activity"/>
    <property type="evidence" value="ECO:0007669"/>
    <property type="project" value="UniProtKB-ARBA"/>
</dbReference>
<accession>W4LJI7</accession>
<name>W4LJI7_ENTF1</name>
<evidence type="ECO:0000259" key="1">
    <source>
        <dbReference type="Pfam" id="PF12804"/>
    </source>
</evidence>
<evidence type="ECO:0000313" key="3">
    <source>
        <dbReference type="Proteomes" id="UP000019141"/>
    </source>
</evidence>
<organism evidence="2 3">
    <name type="scientific">Entotheonella factor</name>
    <dbReference type="NCBI Taxonomy" id="1429438"/>
    <lineage>
        <taxon>Bacteria</taxon>
        <taxon>Pseudomonadati</taxon>
        <taxon>Nitrospinota/Tectimicrobiota group</taxon>
        <taxon>Candidatus Tectimicrobiota</taxon>
        <taxon>Candidatus Entotheonellia</taxon>
        <taxon>Candidatus Entotheonellales</taxon>
        <taxon>Candidatus Entotheonellaceae</taxon>
        <taxon>Candidatus Entotheonella</taxon>
    </lineage>
</organism>
<dbReference type="Gene3D" id="3.90.550.10">
    <property type="entry name" value="Spore Coat Polysaccharide Biosynthesis Protein SpsA, Chain A"/>
    <property type="match status" value="1"/>
</dbReference>
<proteinExistence type="predicted"/>
<dbReference type="SUPFAM" id="SSF53448">
    <property type="entry name" value="Nucleotide-diphospho-sugar transferases"/>
    <property type="match status" value="1"/>
</dbReference>
<sequence>MVHAATGQLDVIVTAGDRGASRPVLQTNKVFLPIAGIPVINYVLSAVERARATARIFVVGDTAHLQEALSVANSPFQGRRPLTLIEQDNSLYDNVWKAFLHTLPGYEPGMDWHPFAESAADKAVLVLPGDIPLATPAEIDAFVDHCDLTRYDYFLGLTPESALAAYAPQAGQPGIRMAHFPLRDVRVRQNNLHVVKPLRIANRHYIQRVYNSRYQKRLTDILRLLWQIIILPDVSLRCLWAFVCLHIAHLITRLGWGNSRWFRPLFLDLPMVASRLSQALQTRVTLVTTYYGGCTLDVDNAEHYEAICTNFTRWLAHQDRLAKELKDLR</sequence>
<gene>
    <name evidence="2" type="ORF">ETSY1_19985</name>
</gene>
<keyword evidence="3" id="KW-1185">Reference proteome</keyword>
<comment type="caution">
    <text evidence="2">The sequence shown here is derived from an EMBL/GenBank/DDBJ whole genome shotgun (WGS) entry which is preliminary data.</text>
</comment>
<dbReference type="EMBL" id="AZHW01000581">
    <property type="protein sequence ID" value="ETW98147.1"/>
    <property type="molecule type" value="Genomic_DNA"/>
</dbReference>
<dbReference type="InterPro" id="IPR029044">
    <property type="entry name" value="Nucleotide-diphossugar_trans"/>
</dbReference>
<protein>
    <recommendedName>
        <fullName evidence="1">MobA-like NTP transferase domain-containing protein</fullName>
    </recommendedName>
</protein>
<dbReference type="InterPro" id="IPR025877">
    <property type="entry name" value="MobA-like_NTP_Trfase"/>
</dbReference>
<evidence type="ECO:0000313" key="2">
    <source>
        <dbReference type="EMBL" id="ETW98147.1"/>
    </source>
</evidence>
<dbReference type="Proteomes" id="UP000019141">
    <property type="component" value="Unassembled WGS sequence"/>
</dbReference>
<dbReference type="AlphaFoldDB" id="W4LJI7"/>
<dbReference type="HOGENOM" id="CLU_843810_0_0_7"/>
<reference evidence="2 3" key="1">
    <citation type="journal article" date="2014" name="Nature">
        <title>An environmental bacterial taxon with a large and distinct metabolic repertoire.</title>
        <authorList>
            <person name="Wilson M.C."/>
            <person name="Mori T."/>
            <person name="Ruckert C."/>
            <person name="Uria A.R."/>
            <person name="Helf M.J."/>
            <person name="Takada K."/>
            <person name="Gernert C."/>
            <person name="Steffens U.A."/>
            <person name="Heycke N."/>
            <person name="Schmitt S."/>
            <person name="Rinke C."/>
            <person name="Helfrich E.J."/>
            <person name="Brachmann A.O."/>
            <person name="Gurgui C."/>
            <person name="Wakimoto T."/>
            <person name="Kracht M."/>
            <person name="Crusemann M."/>
            <person name="Hentschel U."/>
            <person name="Abe I."/>
            <person name="Matsunaga S."/>
            <person name="Kalinowski J."/>
            <person name="Takeyama H."/>
            <person name="Piel J."/>
        </authorList>
    </citation>
    <scope>NUCLEOTIDE SEQUENCE [LARGE SCALE GENOMIC DNA]</scope>
    <source>
        <strain evidence="3">TSY1</strain>
    </source>
</reference>
<dbReference type="Pfam" id="PF12804">
    <property type="entry name" value="NTP_transf_3"/>
    <property type="match status" value="1"/>
</dbReference>
<feature type="domain" description="MobA-like NTP transferase" evidence="1">
    <location>
        <begin position="12"/>
        <end position="154"/>
    </location>
</feature>